<reference evidence="9 10" key="1">
    <citation type="journal article" date="2015" name="Nature">
        <title>rRNA introns, odd ribosomes, and small enigmatic genomes across a large radiation of phyla.</title>
        <authorList>
            <person name="Brown C.T."/>
            <person name="Hug L.A."/>
            <person name="Thomas B.C."/>
            <person name="Sharon I."/>
            <person name="Castelle C.J."/>
            <person name="Singh A."/>
            <person name="Wilkins M.J."/>
            <person name="Williams K.H."/>
            <person name="Banfield J.F."/>
        </authorList>
    </citation>
    <scope>NUCLEOTIDE SEQUENCE [LARGE SCALE GENOMIC DNA]</scope>
</reference>
<dbReference type="GO" id="GO:0000287">
    <property type="term" value="F:magnesium ion binding"/>
    <property type="evidence" value="ECO:0007669"/>
    <property type="project" value="TreeGrafter"/>
</dbReference>
<dbReference type="Gene3D" id="1.20.58.340">
    <property type="entry name" value="Magnesium transport protein CorA, transmembrane region"/>
    <property type="match status" value="2"/>
</dbReference>
<protein>
    <submittedName>
        <fullName evidence="9">Mg/Co transporter</fullName>
    </submittedName>
</protein>
<dbReference type="InterPro" id="IPR045861">
    <property type="entry name" value="CorA_cytoplasmic_dom"/>
</dbReference>
<organism evidence="9 10">
    <name type="scientific">candidate division CPR2 bacterium GW2011_GWC1_41_48</name>
    <dbReference type="NCBI Taxonomy" id="1618344"/>
    <lineage>
        <taxon>Bacteria</taxon>
        <taxon>Bacteria division CPR2</taxon>
    </lineage>
</organism>
<keyword evidence="5 8" id="KW-0812">Transmembrane</keyword>
<dbReference type="CDD" id="cd12822">
    <property type="entry name" value="TmCorA-like"/>
    <property type="match status" value="1"/>
</dbReference>
<evidence type="ECO:0000256" key="3">
    <source>
        <dbReference type="ARBA" id="ARBA00022448"/>
    </source>
</evidence>
<dbReference type="GO" id="GO:0015095">
    <property type="term" value="F:magnesium ion transmembrane transporter activity"/>
    <property type="evidence" value="ECO:0007669"/>
    <property type="project" value="TreeGrafter"/>
</dbReference>
<dbReference type="EMBL" id="LCBL01000003">
    <property type="protein sequence ID" value="KKS09082.1"/>
    <property type="molecule type" value="Genomic_DNA"/>
</dbReference>
<keyword evidence="3" id="KW-0813">Transport</keyword>
<evidence type="ECO:0000256" key="1">
    <source>
        <dbReference type="ARBA" id="ARBA00004651"/>
    </source>
</evidence>
<keyword evidence="4" id="KW-1003">Cell membrane</keyword>
<comment type="subcellular location">
    <subcellularLocation>
        <location evidence="1">Cell membrane</location>
        <topology evidence="1">Multi-pass membrane protein</topology>
    </subcellularLocation>
</comment>
<evidence type="ECO:0000256" key="7">
    <source>
        <dbReference type="ARBA" id="ARBA00023136"/>
    </source>
</evidence>
<comment type="caution">
    <text evidence="9">The sequence shown here is derived from an EMBL/GenBank/DDBJ whole genome shotgun (WGS) entry which is preliminary data.</text>
</comment>
<proteinExistence type="inferred from homology"/>
<dbReference type="InterPro" id="IPR002523">
    <property type="entry name" value="MgTranspt_CorA/ZnTranspt_ZntB"/>
</dbReference>
<evidence type="ECO:0000313" key="10">
    <source>
        <dbReference type="Proteomes" id="UP000033869"/>
    </source>
</evidence>
<dbReference type="PANTHER" id="PTHR46494">
    <property type="entry name" value="CORA FAMILY METAL ION TRANSPORTER (EUROFUNG)"/>
    <property type="match status" value="1"/>
</dbReference>
<gene>
    <name evidence="9" type="ORF">UU65_C0003G0137</name>
</gene>
<dbReference type="AlphaFoldDB" id="A0A0G0WAH9"/>
<name>A0A0G0WAH9_UNCC2</name>
<accession>A0A0G0WAH9</accession>
<feature type="transmembrane region" description="Helical" evidence="8">
    <location>
        <begin position="278"/>
        <end position="298"/>
    </location>
</feature>
<evidence type="ECO:0000256" key="2">
    <source>
        <dbReference type="ARBA" id="ARBA00009765"/>
    </source>
</evidence>
<sequence>MTKQLKAEKFTWINIINPTQKDISRLKQEFGFHELNLEDCLSNIQRPKVDVQSNYLFIVLHFPRYFKKLKRMMSEEIDIFLGKDFMITLHSGNLKPLTKFYEEMQRDPDTQEELTKNGSAMILYELISYLFEYCFPILDKISERLNNIDTEMFGQNASFIVPEIAKINQEIISFRKTISPERRVILDLEEKIKPFLSKGNELYFDDITDMAEKIWDNLENFKEVSESLQRSHDSYVTYKLNEGIKILTVFSAMLLPLTLITGYYGMNVKGLPLAENHFSASIILISMGLLVTLMLYFFKKKDIL</sequence>
<evidence type="ECO:0000256" key="5">
    <source>
        <dbReference type="ARBA" id="ARBA00022692"/>
    </source>
</evidence>
<dbReference type="Gene3D" id="3.30.460.20">
    <property type="entry name" value="CorA soluble domain-like"/>
    <property type="match status" value="1"/>
</dbReference>
<comment type="similarity">
    <text evidence="2">Belongs to the CorA metal ion transporter (MIT) (TC 1.A.35) family.</text>
</comment>
<dbReference type="InterPro" id="IPR045863">
    <property type="entry name" value="CorA_TM1_TM2"/>
</dbReference>
<evidence type="ECO:0000256" key="4">
    <source>
        <dbReference type="ARBA" id="ARBA00022475"/>
    </source>
</evidence>
<evidence type="ECO:0000256" key="8">
    <source>
        <dbReference type="SAM" id="Phobius"/>
    </source>
</evidence>
<dbReference type="SUPFAM" id="SSF143865">
    <property type="entry name" value="CorA soluble domain-like"/>
    <property type="match status" value="1"/>
</dbReference>
<evidence type="ECO:0000256" key="6">
    <source>
        <dbReference type="ARBA" id="ARBA00022989"/>
    </source>
</evidence>
<dbReference type="PANTHER" id="PTHR46494:SF1">
    <property type="entry name" value="CORA FAMILY METAL ION TRANSPORTER (EUROFUNG)"/>
    <property type="match status" value="1"/>
</dbReference>
<dbReference type="Proteomes" id="UP000033869">
    <property type="component" value="Unassembled WGS sequence"/>
</dbReference>
<dbReference type="Pfam" id="PF01544">
    <property type="entry name" value="CorA"/>
    <property type="match status" value="1"/>
</dbReference>
<dbReference type="GO" id="GO:0005886">
    <property type="term" value="C:plasma membrane"/>
    <property type="evidence" value="ECO:0007669"/>
    <property type="project" value="UniProtKB-SubCell"/>
</dbReference>
<dbReference type="GO" id="GO:0050897">
    <property type="term" value="F:cobalt ion binding"/>
    <property type="evidence" value="ECO:0007669"/>
    <property type="project" value="TreeGrafter"/>
</dbReference>
<keyword evidence="7 8" id="KW-0472">Membrane</keyword>
<evidence type="ECO:0000313" key="9">
    <source>
        <dbReference type="EMBL" id="KKS09082.1"/>
    </source>
</evidence>
<dbReference type="GO" id="GO:0015087">
    <property type="term" value="F:cobalt ion transmembrane transporter activity"/>
    <property type="evidence" value="ECO:0007669"/>
    <property type="project" value="TreeGrafter"/>
</dbReference>
<dbReference type="SUPFAM" id="SSF144083">
    <property type="entry name" value="Magnesium transport protein CorA, transmembrane region"/>
    <property type="match status" value="1"/>
</dbReference>
<keyword evidence="6 8" id="KW-1133">Transmembrane helix</keyword>
<feature type="transmembrane region" description="Helical" evidence="8">
    <location>
        <begin position="246"/>
        <end position="266"/>
    </location>
</feature>